<evidence type="ECO:0000256" key="9">
    <source>
        <dbReference type="RuleBase" id="RU000461"/>
    </source>
</evidence>
<dbReference type="FunFam" id="1.10.630.10:FF:000047">
    <property type="entry name" value="Cytochrome P450 monooxygenase"/>
    <property type="match status" value="1"/>
</dbReference>
<organism evidence="10">
    <name type="scientific">Emericellopsis sp</name>
    <dbReference type="NCBI Taxonomy" id="88752"/>
    <lineage>
        <taxon>Eukaryota</taxon>
        <taxon>Fungi</taxon>
        <taxon>Dikarya</taxon>
        <taxon>Ascomycota</taxon>
        <taxon>Pezizomycotina</taxon>
        <taxon>Sordariomycetes</taxon>
        <taxon>Hypocreomycetidae</taxon>
        <taxon>Hypocreales</taxon>
        <taxon>Bionectriaceae</taxon>
        <taxon>Emericellopsis</taxon>
    </lineage>
</organism>
<dbReference type="GO" id="GO:0020037">
    <property type="term" value="F:heme binding"/>
    <property type="evidence" value="ECO:0007669"/>
    <property type="project" value="InterPro"/>
</dbReference>
<dbReference type="GO" id="GO:0016705">
    <property type="term" value="F:oxidoreductase activity, acting on paired donors, with incorporation or reduction of molecular oxygen"/>
    <property type="evidence" value="ECO:0007669"/>
    <property type="project" value="InterPro"/>
</dbReference>
<dbReference type="Pfam" id="PF00067">
    <property type="entry name" value="p450"/>
    <property type="match status" value="1"/>
</dbReference>
<evidence type="ECO:0000256" key="8">
    <source>
        <dbReference type="PIRSR" id="PIRSR602401-1"/>
    </source>
</evidence>
<dbReference type="InterPro" id="IPR036396">
    <property type="entry name" value="Cyt_P450_sf"/>
</dbReference>
<evidence type="ECO:0000256" key="5">
    <source>
        <dbReference type="ARBA" id="ARBA00023002"/>
    </source>
</evidence>
<dbReference type="CDD" id="cd11058">
    <property type="entry name" value="CYP60B-like"/>
    <property type="match status" value="1"/>
</dbReference>
<comment type="similarity">
    <text evidence="2 9">Belongs to the cytochrome P450 family.</text>
</comment>
<dbReference type="InterPro" id="IPR002401">
    <property type="entry name" value="Cyt_P450_E_grp-I"/>
</dbReference>
<accession>A0AA96SIC3</accession>
<dbReference type="EMBL" id="OR485311">
    <property type="protein sequence ID" value="WNT93883.1"/>
    <property type="molecule type" value="Genomic_DNA"/>
</dbReference>
<keyword evidence="3 8" id="KW-0349">Heme</keyword>
<evidence type="ECO:0000256" key="1">
    <source>
        <dbReference type="ARBA" id="ARBA00001971"/>
    </source>
</evidence>
<dbReference type="InterPro" id="IPR001128">
    <property type="entry name" value="Cyt_P450"/>
</dbReference>
<feature type="binding site" description="axial binding residue" evidence="8">
    <location>
        <position position="432"/>
    </location>
    <ligand>
        <name>heme</name>
        <dbReference type="ChEBI" id="CHEBI:30413"/>
    </ligand>
    <ligandPart>
        <name>Fe</name>
        <dbReference type="ChEBI" id="CHEBI:18248"/>
    </ligandPart>
</feature>
<keyword evidence="4 8" id="KW-0479">Metal-binding</keyword>
<dbReference type="InterPro" id="IPR050121">
    <property type="entry name" value="Cytochrome_P450_monoxygenase"/>
</dbReference>
<evidence type="ECO:0000256" key="3">
    <source>
        <dbReference type="ARBA" id="ARBA00022617"/>
    </source>
</evidence>
<gene>
    <name evidence="10" type="primary">antK</name>
</gene>
<evidence type="ECO:0000313" key="10">
    <source>
        <dbReference type="EMBL" id="WNT93883.1"/>
    </source>
</evidence>
<dbReference type="PANTHER" id="PTHR24305">
    <property type="entry name" value="CYTOCHROME P450"/>
    <property type="match status" value="1"/>
</dbReference>
<dbReference type="PROSITE" id="PS00086">
    <property type="entry name" value="CYTOCHROME_P450"/>
    <property type="match status" value="1"/>
</dbReference>
<protein>
    <submittedName>
        <fullName evidence="10">Cytochrome P450</fullName>
    </submittedName>
</protein>
<evidence type="ECO:0000256" key="2">
    <source>
        <dbReference type="ARBA" id="ARBA00010617"/>
    </source>
</evidence>
<dbReference type="GO" id="GO:0005506">
    <property type="term" value="F:iron ion binding"/>
    <property type="evidence" value="ECO:0007669"/>
    <property type="project" value="InterPro"/>
</dbReference>
<dbReference type="AlphaFoldDB" id="A0AA96SIC3"/>
<proteinExistence type="inferred from homology"/>
<name>A0AA96SIC3_9HYPO</name>
<dbReference type="SUPFAM" id="SSF48264">
    <property type="entry name" value="Cytochrome P450"/>
    <property type="match status" value="1"/>
</dbReference>
<sequence length="489" mass="55623">MQYLALLGLLAAVGLAAVAYRVIYNVYFHPLSKFPGPFILRATRLGFAYKLVTGTIPFDVLKLHEKYGNVVRVAPDQLAFAHPQAWKDIMGHQSTEMPKYKNYYSPVPGTPQHIVNAEREDHAALRRALAHGFSERSIRDQQSIIKPYIDLLIEHLHQKCDNGVAPQDMVMWYNYTMFDVIGDLSFGESFGCLNSGEYHPWVRSFFNLAKTGTYLYGASWWPALQRLIIKSIPKSSIKEQIQMYIMAVEKTKKRMSMVETRADFAQSLLDRRDKIGLNTQKLEANATTLVVAGSETTATAMSGMTFFLLKNPEIHQKLKDEIRGAFKSDEEIDFGAVSNLPYLQACINETLRAYPPTPSGLPRTVPAGGATICGEFVPENTVVAIYQLAMHNRKDNFALPDEFHPERFLNDERFKNDNKDAFQAFHVGPRACIGKNLANLEMRAIMARIIYNFDMELSPDCEDWLSRQRVFDVWEKDELKVYLKPVSRS</sequence>
<reference evidence="10" key="1">
    <citation type="submission" date="2023-08" db="EMBL/GenBank/DDBJ databases">
        <authorList>
            <person name="Song K."/>
            <person name="Ai Y."/>
            <person name="Wang C."/>
            <person name="Xu Y."/>
        </authorList>
    </citation>
    <scope>NUCLEOTIDE SEQUENCE</scope>
    <source>
        <strain evidence="10">XJ1056</strain>
    </source>
</reference>
<comment type="cofactor">
    <cofactor evidence="1 8">
        <name>heme</name>
        <dbReference type="ChEBI" id="CHEBI:30413"/>
    </cofactor>
</comment>
<dbReference type="PRINTS" id="PR00385">
    <property type="entry name" value="P450"/>
</dbReference>
<keyword evidence="6 8" id="KW-0408">Iron</keyword>
<keyword evidence="7 9" id="KW-0503">Monooxygenase</keyword>
<keyword evidence="5 9" id="KW-0560">Oxidoreductase</keyword>
<dbReference type="InterPro" id="IPR017972">
    <property type="entry name" value="Cyt_P450_CS"/>
</dbReference>
<dbReference type="PRINTS" id="PR00463">
    <property type="entry name" value="EP450I"/>
</dbReference>
<evidence type="ECO:0000256" key="6">
    <source>
        <dbReference type="ARBA" id="ARBA00023004"/>
    </source>
</evidence>
<dbReference type="PANTHER" id="PTHR24305:SF230">
    <property type="entry name" value="P450, PUTATIVE (EUROFUNG)-RELATED"/>
    <property type="match status" value="1"/>
</dbReference>
<dbReference type="GO" id="GO:0004497">
    <property type="term" value="F:monooxygenase activity"/>
    <property type="evidence" value="ECO:0007669"/>
    <property type="project" value="UniProtKB-KW"/>
</dbReference>
<dbReference type="Gene3D" id="1.10.630.10">
    <property type="entry name" value="Cytochrome P450"/>
    <property type="match status" value="1"/>
</dbReference>
<evidence type="ECO:0000256" key="4">
    <source>
        <dbReference type="ARBA" id="ARBA00022723"/>
    </source>
</evidence>
<evidence type="ECO:0000256" key="7">
    <source>
        <dbReference type="ARBA" id="ARBA00023033"/>
    </source>
</evidence>
<dbReference type="GO" id="GO:0009403">
    <property type="term" value="P:toxin biosynthetic process"/>
    <property type="evidence" value="ECO:0007669"/>
    <property type="project" value="UniProtKB-ARBA"/>
</dbReference>